<protein>
    <submittedName>
        <fullName evidence="1">Uncharacterized protein</fullName>
    </submittedName>
</protein>
<evidence type="ECO:0000313" key="1">
    <source>
        <dbReference type="EMBL" id="OGE64456.1"/>
    </source>
</evidence>
<dbReference type="Proteomes" id="UP000183317">
    <property type="component" value="Unassembled WGS sequence"/>
</dbReference>
<evidence type="ECO:0000313" key="2">
    <source>
        <dbReference type="Proteomes" id="UP000183317"/>
    </source>
</evidence>
<sequence>MSVDQLEGRRFIVNSADCPAIQEVASVLPYDLTDIESSEPFADFIRQLYRLRNTHGVAFTRVTDACWGEIFSTTVMMSLIPHEQESGADYETALRLSRGLSRQLLGRSSHQFMNVPNREYVDRISFPFGYYPGLEPDQEELITLVVFDRPVSELPPS</sequence>
<dbReference type="AlphaFoldDB" id="A0A1F5MGG4"/>
<reference evidence="1 2" key="1">
    <citation type="journal article" date="2016" name="Nat. Commun.">
        <title>Thousands of microbial genomes shed light on interconnected biogeochemical processes in an aquifer system.</title>
        <authorList>
            <person name="Anantharaman K."/>
            <person name="Brown C.T."/>
            <person name="Hug L.A."/>
            <person name="Sharon I."/>
            <person name="Castelle C.J."/>
            <person name="Probst A.J."/>
            <person name="Thomas B.C."/>
            <person name="Singh A."/>
            <person name="Wilkins M.J."/>
            <person name="Karaoz U."/>
            <person name="Brodie E.L."/>
            <person name="Williams K.H."/>
            <person name="Hubbard S.S."/>
            <person name="Banfield J.F."/>
        </authorList>
    </citation>
    <scope>NUCLEOTIDE SEQUENCE [LARGE SCALE GENOMIC DNA]</scope>
</reference>
<gene>
    <name evidence="1" type="ORF">A3J13_01980</name>
</gene>
<comment type="caution">
    <text evidence="1">The sequence shown here is derived from an EMBL/GenBank/DDBJ whole genome shotgun (WGS) entry which is preliminary data.</text>
</comment>
<accession>A0A1F5MGG4</accession>
<name>A0A1F5MGG4_9BACT</name>
<organism evidence="1 2">
    <name type="scientific">Candidatus Daviesbacteria bacterium RIFCSPLOWO2_02_FULL_36_8</name>
    <dbReference type="NCBI Taxonomy" id="1797793"/>
    <lineage>
        <taxon>Bacteria</taxon>
        <taxon>Candidatus Daviesiibacteriota</taxon>
    </lineage>
</organism>
<dbReference type="EMBL" id="MFDU01000014">
    <property type="protein sequence ID" value="OGE64456.1"/>
    <property type="molecule type" value="Genomic_DNA"/>
</dbReference>
<proteinExistence type="predicted"/>